<accession>A0A699QQ88</accession>
<organism evidence="1">
    <name type="scientific">Tanacetum cinerariifolium</name>
    <name type="common">Dalmatian daisy</name>
    <name type="synonym">Chrysanthemum cinerariifolium</name>
    <dbReference type="NCBI Taxonomy" id="118510"/>
    <lineage>
        <taxon>Eukaryota</taxon>
        <taxon>Viridiplantae</taxon>
        <taxon>Streptophyta</taxon>
        <taxon>Embryophyta</taxon>
        <taxon>Tracheophyta</taxon>
        <taxon>Spermatophyta</taxon>
        <taxon>Magnoliopsida</taxon>
        <taxon>eudicotyledons</taxon>
        <taxon>Gunneridae</taxon>
        <taxon>Pentapetalae</taxon>
        <taxon>asterids</taxon>
        <taxon>campanulids</taxon>
        <taxon>Asterales</taxon>
        <taxon>Asteraceae</taxon>
        <taxon>Asteroideae</taxon>
        <taxon>Anthemideae</taxon>
        <taxon>Anthemidinae</taxon>
        <taxon>Tanacetum</taxon>
    </lineage>
</organism>
<dbReference type="EMBL" id="BKCJ011017812">
    <property type="protein sequence ID" value="GFC67942.1"/>
    <property type="molecule type" value="Genomic_DNA"/>
</dbReference>
<evidence type="ECO:0000313" key="1">
    <source>
        <dbReference type="EMBL" id="GFC67942.1"/>
    </source>
</evidence>
<sequence length="75" mass="8809">MARRISDAFSFRNLLEVINHELEHASKIVKEKLSQEKVSQKEVMKYLNATFDNILEKLSQDEVMEEKINAEVENE</sequence>
<reference evidence="1" key="1">
    <citation type="journal article" date="2019" name="Sci. Rep.">
        <title>Draft genome of Tanacetum cinerariifolium, the natural source of mosquito coil.</title>
        <authorList>
            <person name="Yamashiro T."/>
            <person name="Shiraishi A."/>
            <person name="Satake H."/>
            <person name="Nakayama K."/>
        </authorList>
    </citation>
    <scope>NUCLEOTIDE SEQUENCE</scope>
</reference>
<protein>
    <submittedName>
        <fullName evidence="1">Uncharacterized protein</fullName>
    </submittedName>
</protein>
<name>A0A699QQ88_TANCI</name>
<dbReference type="AlphaFoldDB" id="A0A699QQ88"/>
<gene>
    <name evidence="1" type="ORF">Tci_839912</name>
</gene>
<comment type="caution">
    <text evidence="1">The sequence shown here is derived from an EMBL/GenBank/DDBJ whole genome shotgun (WGS) entry which is preliminary data.</text>
</comment>
<proteinExistence type="predicted"/>
<feature type="non-terminal residue" evidence="1">
    <location>
        <position position="75"/>
    </location>
</feature>